<dbReference type="SUPFAM" id="SSF53218">
    <property type="entry name" value="Molybdenum cofactor biosynthesis proteins"/>
    <property type="match status" value="1"/>
</dbReference>
<comment type="caution">
    <text evidence="3">The sequence shown here is derived from an EMBL/GenBank/DDBJ whole genome shotgun (WGS) entry which is preliminary data.</text>
</comment>
<dbReference type="CDD" id="cd00885">
    <property type="entry name" value="cinA"/>
    <property type="match status" value="1"/>
</dbReference>
<feature type="domain" description="MoaB/Mog" evidence="2">
    <location>
        <begin position="4"/>
        <end position="171"/>
    </location>
</feature>
<accession>A0AAW8TWW4</accession>
<dbReference type="Gene3D" id="3.90.950.20">
    <property type="entry name" value="CinA-like"/>
    <property type="match status" value="1"/>
</dbReference>
<dbReference type="PANTHER" id="PTHR13939">
    <property type="entry name" value="NICOTINAMIDE-NUCLEOTIDE AMIDOHYDROLASE PNCC"/>
    <property type="match status" value="1"/>
</dbReference>
<dbReference type="PANTHER" id="PTHR13939:SF0">
    <property type="entry name" value="NMN AMIDOHYDROLASE-LIKE PROTEIN YFAY"/>
    <property type="match status" value="1"/>
</dbReference>
<dbReference type="InterPro" id="IPR041424">
    <property type="entry name" value="CinA_KH"/>
</dbReference>
<organism evidence="3 4">
    <name type="scientific">Enterococcus asini</name>
    <dbReference type="NCBI Taxonomy" id="57732"/>
    <lineage>
        <taxon>Bacteria</taxon>
        <taxon>Bacillati</taxon>
        <taxon>Bacillota</taxon>
        <taxon>Bacilli</taxon>
        <taxon>Lactobacillales</taxon>
        <taxon>Enterococcaceae</taxon>
        <taxon>Enterococcus</taxon>
    </lineage>
</organism>
<proteinExistence type="inferred from homology"/>
<dbReference type="EMBL" id="JARQBJ010000003">
    <property type="protein sequence ID" value="MDT2810523.1"/>
    <property type="molecule type" value="Genomic_DNA"/>
</dbReference>
<dbReference type="InterPro" id="IPR008135">
    <property type="entry name" value="Competence-induced_CinA"/>
</dbReference>
<evidence type="ECO:0000313" key="4">
    <source>
        <dbReference type="Proteomes" id="UP001256711"/>
    </source>
</evidence>
<evidence type="ECO:0000313" key="3">
    <source>
        <dbReference type="EMBL" id="MDT2810523.1"/>
    </source>
</evidence>
<evidence type="ECO:0000256" key="1">
    <source>
        <dbReference type="HAMAP-Rule" id="MF_00226"/>
    </source>
</evidence>
<dbReference type="NCBIfam" id="TIGR00177">
    <property type="entry name" value="molyb_syn"/>
    <property type="match status" value="1"/>
</dbReference>
<dbReference type="InterPro" id="IPR050101">
    <property type="entry name" value="CinA"/>
</dbReference>
<dbReference type="Pfam" id="PF02464">
    <property type="entry name" value="CinA"/>
    <property type="match status" value="1"/>
</dbReference>
<dbReference type="InterPro" id="IPR008136">
    <property type="entry name" value="CinA_C"/>
</dbReference>
<dbReference type="NCBIfam" id="TIGR00200">
    <property type="entry name" value="cinA_nterm"/>
    <property type="match status" value="1"/>
</dbReference>
<gene>
    <name evidence="1" type="primary">cinA</name>
    <name evidence="3" type="ORF">P7H43_08495</name>
</gene>
<dbReference type="SUPFAM" id="SSF142433">
    <property type="entry name" value="CinA-like"/>
    <property type="match status" value="1"/>
</dbReference>
<reference evidence="3" key="1">
    <citation type="submission" date="2023-03" db="EMBL/GenBank/DDBJ databases">
        <authorList>
            <person name="Shen W."/>
            <person name="Cai J."/>
        </authorList>
    </citation>
    <scope>NUCLEOTIDE SEQUENCE</scope>
    <source>
        <strain evidence="3">B226-2</strain>
    </source>
</reference>
<dbReference type="Proteomes" id="UP001256711">
    <property type="component" value="Unassembled WGS sequence"/>
</dbReference>
<dbReference type="SMART" id="SM00852">
    <property type="entry name" value="MoCF_biosynth"/>
    <property type="match status" value="1"/>
</dbReference>
<dbReference type="Gene3D" id="3.40.980.10">
    <property type="entry name" value="MoaB/Mog-like domain"/>
    <property type="match status" value="1"/>
</dbReference>
<dbReference type="NCBIfam" id="TIGR00199">
    <property type="entry name" value="PncC_domain"/>
    <property type="match status" value="1"/>
</dbReference>
<dbReference type="Gene3D" id="3.30.70.2860">
    <property type="match status" value="1"/>
</dbReference>
<dbReference type="NCBIfam" id="NF001813">
    <property type="entry name" value="PRK00549.1"/>
    <property type="match status" value="1"/>
</dbReference>
<protein>
    <recommendedName>
        <fullName evidence="1">Putative competence-damage inducible protein</fullName>
    </recommendedName>
</protein>
<dbReference type="InterPro" id="IPR001453">
    <property type="entry name" value="MoaB/Mog_dom"/>
</dbReference>
<name>A0AAW8TWW4_9ENTE</name>
<dbReference type="InterPro" id="IPR036425">
    <property type="entry name" value="MoaB/Mog-like_dom_sf"/>
</dbReference>
<dbReference type="AlphaFoldDB" id="A0AAW8TWW4"/>
<dbReference type="InterPro" id="IPR036653">
    <property type="entry name" value="CinA-like_C"/>
</dbReference>
<comment type="similarity">
    <text evidence="1">Belongs to the CinA family.</text>
</comment>
<sequence>MKAEIIAVGTEILLGQITNTNATFLSEELAGMGFDVYHHSVVGDNGGRLQEILEVADARSELVVLCGGLGPTTDDLTKDVVAEFVGEALVEDGPGLQKLQEFFAKAHRQMTPNNLRQVLVFEHGESLPNDTGLAIGIFYQKPQGTAYLLLPGPPSELKPMFLRYAKEILAQNLPQQEHLLSRVLRFYGIGESRLVTELADLIDEQTNPTIAPYAKPNEVTVRLTVKCQDEATGTALLDQTEEAIINRVGEYFYGYGEETTLEEVVVSLLKERDKSITAAESLTAGQFQSVLGNVSGVSTVFPGGFVTYSPEAKERFLGIDSELIDQFGTVSRECAEAMATVARAKAQTDYALSFTGVAGPDALEGEPAGTVWIALATVSGVTSHQYHFTRDRAYVRHSAVMAGLDLLRRALLAE</sequence>
<dbReference type="PIRSF" id="PIRSF006728">
    <property type="entry name" value="CinA"/>
    <property type="match status" value="1"/>
</dbReference>
<dbReference type="HAMAP" id="MF_00226_B">
    <property type="entry name" value="CinA_B"/>
    <property type="match status" value="1"/>
</dbReference>
<evidence type="ECO:0000259" key="2">
    <source>
        <dbReference type="SMART" id="SM00852"/>
    </source>
</evidence>
<dbReference type="Pfam" id="PF00994">
    <property type="entry name" value="MoCF_biosynth"/>
    <property type="match status" value="1"/>
</dbReference>
<dbReference type="Pfam" id="PF18146">
    <property type="entry name" value="CinA_KH"/>
    <property type="match status" value="1"/>
</dbReference>
<dbReference type="RefSeq" id="WP_270520512.1">
    <property type="nucleotide sequence ID" value="NZ_JAQCUM010000003.1"/>
</dbReference>